<name>A0A2N1J0V6_9BACT</name>
<dbReference type="InterPro" id="IPR036071">
    <property type="entry name" value="AMMECR1_dom_sf"/>
</dbReference>
<dbReference type="Pfam" id="PF01871">
    <property type="entry name" value="AMMECR1"/>
    <property type="match status" value="1"/>
</dbReference>
<dbReference type="InterPro" id="IPR027485">
    <property type="entry name" value="AMMECR1_N"/>
</dbReference>
<dbReference type="PANTHER" id="PTHR13016">
    <property type="entry name" value="AMMECR1 HOMOLOG"/>
    <property type="match status" value="1"/>
</dbReference>
<feature type="domain" description="AMMECR1" evidence="1">
    <location>
        <begin position="1"/>
        <end position="182"/>
    </location>
</feature>
<evidence type="ECO:0000313" key="2">
    <source>
        <dbReference type="EMBL" id="PKI80198.1"/>
    </source>
</evidence>
<gene>
    <name evidence="2" type="ORF">CP960_10600</name>
</gene>
<dbReference type="PANTHER" id="PTHR13016:SF0">
    <property type="entry name" value="AMME SYNDROME CANDIDATE GENE 1 PROTEIN"/>
    <property type="match status" value="1"/>
</dbReference>
<dbReference type="SUPFAM" id="SSF143447">
    <property type="entry name" value="AMMECR1-like"/>
    <property type="match status" value="1"/>
</dbReference>
<organism evidence="2 3">
    <name type="scientific">Malaciobacter halophilus</name>
    <dbReference type="NCBI Taxonomy" id="197482"/>
    <lineage>
        <taxon>Bacteria</taxon>
        <taxon>Pseudomonadati</taxon>
        <taxon>Campylobacterota</taxon>
        <taxon>Epsilonproteobacteria</taxon>
        <taxon>Campylobacterales</taxon>
        <taxon>Arcobacteraceae</taxon>
        <taxon>Malaciobacter</taxon>
    </lineage>
</organism>
<reference evidence="2 3" key="1">
    <citation type="submission" date="2017-09" db="EMBL/GenBank/DDBJ databases">
        <title>Genomics of the genus Arcobacter.</title>
        <authorList>
            <person name="Perez-Cataluna A."/>
            <person name="Figueras M.J."/>
            <person name="Salas-Masso N."/>
        </authorList>
    </citation>
    <scope>NUCLEOTIDE SEQUENCE [LARGE SCALE GENOMIC DNA]</scope>
    <source>
        <strain evidence="2 3">DSM 18005</strain>
    </source>
</reference>
<evidence type="ECO:0000259" key="1">
    <source>
        <dbReference type="PROSITE" id="PS51112"/>
    </source>
</evidence>
<dbReference type="AlphaFoldDB" id="A0A2N1J0V6"/>
<dbReference type="InterPro" id="IPR027623">
    <property type="entry name" value="AmmeMemoSam_A"/>
</dbReference>
<evidence type="ECO:0000313" key="3">
    <source>
        <dbReference type="Proteomes" id="UP000233248"/>
    </source>
</evidence>
<accession>A0A2N1J0V6</accession>
<protein>
    <submittedName>
        <fullName evidence="2">AMMECR1 domain-containing protein</fullName>
    </submittedName>
</protein>
<dbReference type="OrthoDB" id="9782820at2"/>
<dbReference type="Gene3D" id="3.30.700.20">
    <property type="entry name" value="Hypothetical protein ph0010, domain 1"/>
    <property type="match status" value="1"/>
</dbReference>
<dbReference type="KEGG" id="ahs:AHALO_0615"/>
<sequence length="182" mass="21110">MDLKVLLDIARKSIFTYFDNSLILNKQFYLSNYDELNEQRATFVTLTLNGRLRGCIGSLNAHTFLYEDVFINARKAAFNDPRFEPLKFKDFTNIKIEVSVLTPPKKLDYIDRYDLKEKLIPNKHGVILKYNSNQATYLPQVWEQLTGFDEFIDSLCIKAGVSSSCLNDNAQIYVYEALKIKE</sequence>
<dbReference type="NCBIfam" id="TIGR04335">
    <property type="entry name" value="AmmeMemoSam_A"/>
    <property type="match status" value="1"/>
</dbReference>
<dbReference type="EMBL" id="NXIF01000040">
    <property type="protein sequence ID" value="PKI80198.1"/>
    <property type="molecule type" value="Genomic_DNA"/>
</dbReference>
<dbReference type="InterPro" id="IPR002733">
    <property type="entry name" value="AMMECR1_domain"/>
</dbReference>
<dbReference type="Gene3D" id="3.30.1490.150">
    <property type="entry name" value="Hypothetical protein ph0010, domain 2"/>
    <property type="match status" value="1"/>
</dbReference>
<dbReference type="PROSITE" id="PS51112">
    <property type="entry name" value="AMMECR1"/>
    <property type="match status" value="1"/>
</dbReference>
<keyword evidence="3" id="KW-1185">Reference proteome</keyword>
<dbReference type="Proteomes" id="UP000233248">
    <property type="component" value="Unassembled WGS sequence"/>
</dbReference>
<comment type="caution">
    <text evidence="2">The sequence shown here is derived from an EMBL/GenBank/DDBJ whole genome shotgun (WGS) entry which is preliminary data.</text>
</comment>
<proteinExistence type="predicted"/>
<dbReference type="NCBIfam" id="TIGR00296">
    <property type="entry name" value="TIGR00296 family protein"/>
    <property type="match status" value="1"/>
</dbReference>
<dbReference type="InterPro" id="IPR023473">
    <property type="entry name" value="AMMECR1"/>
</dbReference>
<dbReference type="RefSeq" id="WP_101185445.1">
    <property type="nucleotide sequence ID" value="NZ_CP031218.1"/>
</dbReference>